<proteinExistence type="predicted"/>
<protein>
    <submittedName>
        <fullName evidence="1">Uncharacterized protein</fullName>
    </submittedName>
</protein>
<keyword evidence="2" id="KW-1185">Reference proteome</keyword>
<sequence>MDDSLLFCKVDKEGFPHWDGFDFFRWYALPDNWNYITGTAYLWLYKTAWLIHHREMIKQFAREAQIPELLLAGVAVSEVGGTPERFKSTGVLQFRQLLEEIMRKSDNSYSNSTSVGSIAIQLRTAAQTIGIRPDTLTSFQQYKLSQCLLDNRFNIRVVAFHLRDLILHDNPGGDTFNLTDEQIILAGSRYNRGIERIKADFIDSIQAETGTSARIYSEYGRRIIEKKDSLMKIMRGN</sequence>
<reference evidence="1 2" key="1">
    <citation type="submission" date="2024-04" db="EMBL/GenBank/DDBJ databases">
        <title>Kosakonia calanthae sp. nov., a halophilic bacterium isolated from leaves of Calanthe tiplacata.</title>
        <authorList>
            <person name="Wu P."/>
        </authorList>
    </citation>
    <scope>NUCLEOTIDE SEQUENCE [LARGE SCALE GENOMIC DNA]</scope>
    <source>
        <strain evidence="1 2">BYX6</strain>
    </source>
</reference>
<name>A0ABZ3B3J0_9ENTR</name>
<evidence type="ECO:0000313" key="2">
    <source>
        <dbReference type="Proteomes" id="UP001466893"/>
    </source>
</evidence>
<dbReference type="RefSeq" id="WP_342322525.1">
    <property type="nucleotide sequence ID" value="NZ_CP151800.1"/>
</dbReference>
<gene>
    <name evidence="1" type="ORF">AAEY27_19970</name>
</gene>
<evidence type="ECO:0000313" key="1">
    <source>
        <dbReference type="EMBL" id="WZV97895.1"/>
    </source>
</evidence>
<dbReference type="EMBL" id="CP151800">
    <property type="protein sequence ID" value="WZV97895.1"/>
    <property type="molecule type" value="Genomic_DNA"/>
</dbReference>
<dbReference type="Gene3D" id="1.10.530.10">
    <property type="match status" value="1"/>
</dbReference>
<organism evidence="1 2">
    <name type="scientific">Kosakonia calanthes</name>
    <dbReference type="NCBI Taxonomy" id="3139408"/>
    <lineage>
        <taxon>Bacteria</taxon>
        <taxon>Pseudomonadati</taxon>
        <taxon>Pseudomonadota</taxon>
        <taxon>Gammaproteobacteria</taxon>
        <taxon>Enterobacterales</taxon>
        <taxon>Enterobacteriaceae</taxon>
        <taxon>Kosakonia</taxon>
    </lineage>
</organism>
<accession>A0ABZ3B3J0</accession>
<dbReference type="Proteomes" id="UP001466893">
    <property type="component" value="Chromosome"/>
</dbReference>